<dbReference type="Pfam" id="PF00106">
    <property type="entry name" value="adh_short"/>
    <property type="match status" value="1"/>
</dbReference>
<protein>
    <submittedName>
        <fullName evidence="4">Uncharacterized protein</fullName>
    </submittedName>
</protein>
<dbReference type="GO" id="GO:0006654">
    <property type="term" value="P:phosphatidic acid biosynthetic process"/>
    <property type="evidence" value="ECO:0007669"/>
    <property type="project" value="TreeGrafter"/>
</dbReference>
<comment type="similarity">
    <text evidence="1">Belongs to the short-chain dehydrogenases/reductases (SDR) family.</text>
</comment>
<gene>
    <name evidence="4" type="ORF">DFH08DRAFT_433587</name>
</gene>
<proteinExistence type="inferred from homology"/>
<evidence type="ECO:0000313" key="4">
    <source>
        <dbReference type="EMBL" id="KAJ7314303.1"/>
    </source>
</evidence>
<dbReference type="Proteomes" id="UP001218218">
    <property type="component" value="Unassembled WGS sequence"/>
</dbReference>
<sequence length="81" mass="8688">MDIAVIRALYEINVFSPVCMMQEFLPLLIASGKRCVINNGSLMGVMPLPFSAAYNSTKAALRSFGDTLGLEVAPFKGACCL</sequence>
<dbReference type="SUPFAM" id="SSF51735">
    <property type="entry name" value="NAD(P)-binding Rossmann-fold domains"/>
    <property type="match status" value="1"/>
</dbReference>
<dbReference type="GO" id="GO:0019433">
    <property type="term" value="P:triglyceride catabolic process"/>
    <property type="evidence" value="ECO:0007669"/>
    <property type="project" value="TreeGrafter"/>
</dbReference>
<accession>A0AAD7EE15</accession>
<dbReference type="PANTHER" id="PTHR44169">
    <property type="entry name" value="NADPH-DEPENDENT 1-ACYLDIHYDROXYACETONE PHOSPHATE REDUCTASE"/>
    <property type="match status" value="1"/>
</dbReference>
<dbReference type="InterPro" id="IPR002347">
    <property type="entry name" value="SDR_fam"/>
</dbReference>
<dbReference type="PROSITE" id="PS00061">
    <property type="entry name" value="ADH_SHORT"/>
    <property type="match status" value="1"/>
</dbReference>
<keyword evidence="5" id="KW-1185">Reference proteome</keyword>
<keyword evidence="3" id="KW-0560">Oxidoreductase</keyword>
<name>A0AAD7EE15_9AGAR</name>
<dbReference type="EMBL" id="JARIHO010000068">
    <property type="protein sequence ID" value="KAJ7314303.1"/>
    <property type="molecule type" value="Genomic_DNA"/>
</dbReference>
<keyword evidence="2" id="KW-0521">NADP</keyword>
<dbReference type="InterPro" id="IPR020904">
    <property type="entry name" value="Sc_DH/Rdtase_CS"/>
</dbReference>
<dbReference type="GO" id="GO:0000140">
    <property type="term" value="F:acylglycerone-phosphate reductase (NADP+) activity"/>
    <property type="evidence" value="ECO:0007669"/>
    <property type="project" value="TreeGrafter"/>
</dbReference>
<comment type="caution">
    <text evidence="4">The sequence shown here is derived from an EMBL/GenBank/DDBJ whole genome shotgun (WGS) entry which is preliminary data.</text>
</comment>
<evidence type="ECO:0000313" key="5">
    <source>
        <dbReference type="Proteomes" id="UP001218218"/>
    </source>
</evidence>
<dbReference type="GO" id="GO:0005783">
    <property type="term" value="C:endoplasmic reticulum"/>
    <property type="evidence" value="ECO:0007669"/>
    <property type="project" value="TreeGrafter"/>
</dbReference>
<dbReference type="InterPro" id="IPR036291">
    <property type="entry name" value="NAD(P)-bd_dom_sf"/>
</dbReference>
<organism evidence="4 5">
    <name type="scientific">Mycena albidolilacea</name>
    <dbReference type="NCBI Taxonomy" id="1033008"/>
    <lineage>
        <taxon>Eukaryota</taxon>
        <taxon>Fungi</taxon>
        <taxon>Dikarya</taxon>
        <taxon>Basidiomycota</taxon>
        <taxon>Agaricomycotina</taxon>
        <taxon>Agaricomycetes</taxon>
        <taxon>Agaricomycetidae</taxon>
        <taxon>Agaricales</taxon>
        <taxon>Marasmiineae</taxon>
        <taxon>Mycenaceae</taxon>
        <taxon>Mycena</taxon>
    </lineage>
</organism>
<dbReference type="AlphaFoldDB" id="A0AAD7EE15"/>
<evidence type="ECO:0000256" key="2">
    <source>
        <dbReference type="ARBA" id="ARBA00022857"/>
    </source>
</evidence>
<evidence type="ECO:0000256" key="3">
    <source>
        <dbReference type="ARBA" id="ARBA00023002"/>
    </source>
</evidence>
<dbReference type="GO" id="GO:0005811">
    <property type="term" value="C:lipid droplet"/>
    <property type="evidence" value="ECO:0007669"/>
    <property type="project" value="TreeGrafter"/>
</dbReference>
<dbReference type="Gene3D" id="3.40.50.720">
    <property type="entry name" value="NAD(P)-binding Rossmann-like Domain"/>
    <property type="match status" value="1"/>
</dbReference>
<dbReference type="PANTHER" id="PTHR44169:SF6">
    <property type="entry name" value="NADPH-DEPENDENT 1-ACYLDIHYDROXYACETONE PHOSPHATE REDUCTASE"/>
    <property type="match status" value="1"/>
</dbReference>
<evidence type="ECO:0000256" key="1">
    <source>
        <dbReference type="ARBA" id="ARBA00006484"/>
    </source>
</evidence>
<reference evidence="4" key="1">
    <citation type="submission" date="2023-03" db="EMBL/GenBank/DDBJ databases">
        <title>Massive genome expansion in bonnet fungi (Mycena s.s.) driven by repeated elements and novel gene families across ecological guilds.</title>
        <authorList>
            <consortium name="Lawrence Berkeley National Laboratory"/>
            <person name="Harder C.B."/>
            <person name="Miyauchi S."/>
            <person name="Viragh M."/>
            <person name="Kuo A."/>
            <person name="Thoen E."/>
            <person name="Andreopoulos B."/>
            <person name="Lu D."/>
            <person name="Skrede I."/>
            <person name="Drula E."/>
            <person name="Henrissat B."/>
            <person name="Morin E."/>
            <person name="Kohler A."/>
            <person name="Barry K."/>
            <person name="LaButti K."/>
            <person name="Morin E."/>
            <person name="Salamov A."/>
            <person name="Lipzen A."/>
            <person name="Mereny Z."/>
            <person name="Hegedus B."/>
            <person name="Baldrian P."/>
            <person name="Stursova M."/>
            <person name="Weitz H."/>
            <person name="Taylor A."/>
            <person name="Grigoriev I.V."/>
            <person name="Nagy L.G."/>
            <person name="Martin F."/>
            <person name="Kauserud H."/>
        </authorList>
    </citation>
    <scope>NUCLEOTIDE SEQUENCE</scope>
    <source>
        <strain evidence="4">CBHHK002</strain>
    </source>
</reference>
<dbReference type="GO" id="GO:0004806">
    <property type="term" value="F:triacylglycerol lipase activity"/>
    <property type="evidence" value="ECO:0007669"/>
    <property type="project" value="TreeGrafter"/>
</dbReference>